<sequence>MQRIVVFVYSLERNCKSATADCSGPSLEKSSQNKILSWKKMLAAPNYSATTSPPPCKKNTCTHKQLAAQLNELRI</sequence>
<dbReference type="EMBL" id="GBRH01181535">
    <property type="protein sequence ID" value="JAE16361.1"/>
    <property type="molecule type" value="Transcribed_RNA"/>
</dbReference>
<dbReference type="AlphaFoldDB" id="A0A0A9G1E4"/>
<reference evidence="1" key="1">
    <citation type="submission" date="2014-09" db="EMBL/GenBank/DDBJ databases">
        <authorList>
            <person name="Magalhaes I.L.F."/>
            <person name="Oliveira U."/>
            <person name="Santos F.R."/>
            <person name="Vidigal T.H.D.A."/>
            <person name="Brescovit A.D."/>
            <person name="Santos A.J."/>
        </authorList>
    </citation>
    <scope>NUCLEOTIDE SEQUENCE</scope>
    <source>
        <tissue evidence="1">Shoot tissue taken approximately 20 cm above the soil surface</tissue>
    </source>
</reference>
<reference evidence="1" key="2">
    <citation type="journal article" date="2015" name="Data Brief">
        <title>Shoot transcriptome of the giant reed, Arundo donax.</title>
        <authorList>
            <person name="Barrero R.A."/>
            <person name="Guerrero F.D."/>
            <person name="Moolhuijzen P."/>
            <person name="Goolsby J.A."/>
            <person name="Tidwell J."/>
            <person name="Bellgard S.E."/>
            <person name="Bellgard M.I."/>
        </authorList>
    </citation>
    <scope>NUCLEOTIDE SEQUENCE</scope>
    <source>
        <tissue evidence="1">Shoot tissue taken approximately 20 cm above the soil surface</tissue>
    </source>
</reference>
<proteinExistence type="predicted"/>
<protein>
    <submittedName>
        <fullName evidence="1">Uncharacterized protein</fullName>
    </submittedName>
</protein>
<name>A0A0A9G1E4_ARUDO</name>
<evidence type="ECO:0000313" key="1">
    <source>
        <dbReference type="EMBL" id="JAE16361.1"/>
    </source>
</evidence>
<organism evidence="1">
    <name type="scientific">Arundo donax</name>
    <name type="common">Giant reed</name>
    <name type="synonym">Donax arundinaceus</name>
    <dbReference type="NCBI Taxonomy" id="35708"/>
    <lineage>
        <taxon>Eukaryota</taxon>
        <taxon>Viridiplantae</taxon>
        <taxon>Streptophyta</taxon>
        <taxon>Embryophyta</taxon>
        <taxon>Tracheophyta</taxon>
        <taxon>Spermatophyta</taxon>
        <taxon>Magnoliopsida</taxon>
        <taxon>Liliopsida</taxon>
        <taxon>Poales</taxon>
        <taxon>Poaceae</taxon>
        <taxon>PACMAD clade</taxon>
        <taxon>Arundinoideae</taxon>
        <taxon>Arundineae</taxon>
        <taxon>Arundo</taxon>
    </lineage>
</organism>
<accession>A0A0A9G1E4</accession>